<evidence type="ECO:0000313" key="1">
    <source>
        <dbReference type="EMBL" id="KAJ0099161.1"/>
    </source>
</evidence>
<name>A0ACC1BJL2_9ROSI</name>
<proteinExistence type="predicted"/>
<sequence>MFKSWRNDKNKIKTVFKLQFQATQVPRLKKSAVMISLVPDDVGKTAFKLEKVAVQDGTCLWENPIYVTVKLIKDSKTGKIYEKIYHFVVSTGSSKSGFLGEASIDFADFAAETEPLTVSLPLKFANSGAILHVSSLFHSHFLCLQTLDYTLNYLLRQVTIEKMHGATDQRATEGNGDNTPSLKNQESNYSTDGVKQNFEEDGNMNICASQNADKVRSLRASTGSGTRLASIWDSDSEQNNQEDPASIQSPVRQNSMPPRGTVNAISTKKHSHRRSNTDWSVGSVSDGSLVDSTNSLEDNLPRDLQDASDGSVSHLKNELAIMMRQVEVSELELQTLRKQIVKDSKRVQDQTKQIAGLIEERDELKTECEQLRRQNSIAEAEIENELQSENEHLRVVQEEIRQELNHQKEINAKFRLQLQKTQDSNSELILALNDLNELLEQKDREIFALSSKMEETSKFLEQVQETNNEGNMREDKHLLELEAKIQNNEKEVEMLKQKIIDQSGEIEFYRKHSEELEMHAKKLTEDCEALKQENQCLSSKLEENQLQESMKTSECLELLATVEELESQVERLEDKVKQQSEEYSESLIAINELESQVKEFKRELERQAQEFEEDLDAVTRAKTEQEQRAIQAEESLRKTRWKNAVTAERLQEEFKRLSVEMASKFDDSEKVAMKAMTEANELRMQKKALEEMLQKAKDELGLTKDKNGELSSRIEQLSLELDHKSDQQEAFSMEIQTLRTEIENLKREKNNSSQAEKYTKLRGDAEQISSVGETDILIQRWNKEKADLEKQFALAKKEAEKAHKEFISMKSLKDEKEMMIGNLQSEVKKLRVQQSELQSSLTGEEFEKDSLRKQVIQLKDGLQKKEERTTSIEKKIKNYNDQAPISDMQIISSLKARLGLQKDQSKRKEAAPETPGSPALLKENNLSIVIKELVSIMEQVEVPPFDGYKHSIRKDEIRSKKGLKSPISHSRDEDNTELLTQLTILKEKNKCMETELKEMQERYSEISLKFAEVEGERQQLVMTVRNLKNGKKN</sequence>
<protein>
    <submittedName>
        <fullName evidence="1">Uncharacterized protein</fullName>
    </submittedName>
</protein>
<comment type="caution">
    <text evidence="1">The sequence shown here is derived from an EMBL/GenBank/DDBJ whole genome shotgun (WGS) entry which is preliminary data.</text>
</comment>
<dbReference type="Proteomes" id="UP001164250">
    <property type="component" value="Chromosome 4"/>
</dbReference>
<organism evidence="1 2">
    <name type="scientific">Pistacia atlantica</name>
    <dbReference type="NCBI Taxonomy" id="434234"/>
    <lineage>
        <taxon>Eukaryota</taxon>
        <taxon>Viridiplantae</taxon>
        <taxon>Streptophyta</taxon>
        <taxon>Embryophyta</taxon>
        <taxon>Tracheophyta</taxon>
        <taxon>Spermatophyta</taxon>
        <taxon>Magnoliopsida</taxon>
        <taxon>eudicotyledons</taxon>
        <taxon>Gunneridae</taxon>
        <taxon>Pentapetalae</taxon>
        <taxon>rosids</taxon>
        <taxon>malvids</taxon>
        <taxon>Sapindales</taxon>
        <taxon>Anacardiaceae</taxon>
        <taxon>Pistacia</taxon>
    </lineage>
</organism>
<evidence type="ECO:0000313" key="2">
    <source>
        <dbReference type="Proteomes" id="UP001164250"/>
    </source>
</evidence>
<dbReference type="EMBL" id="CM047900">
    <property type="protein sequence ID" value="KAJ0099161.1"/>
    <property type="molecule type" value="Genomic_DNA"/>
</dbReference>
<keyword evidence="2" id="KW-1185">Reference proteome</keyword>
<reference evidence="2" key="1">
    <citation type="journal article" date="2023" name="G3 (Bethesda)">
        <title>Genome assembly and association tests identify interacting loci associated with vigor, precocity, and sex in interspecific pistachio rootstocks.</title>
        <authorList>
            <person name="Palmer W."/>
            <person name="Jacygrad E."/>
            <person name="Sagayaradj S."/>
            <person name="Cavanaugh K."/>
            <person name="Han R."/>
            <person name="Bertier L."/>
            <person name="Beede B."/>
            <person name="Kafkas S."/>
            <person name="Golino D."/>
            <person name="Preece J."/>
            <person name="Michelmore R."/>
        </authorList>
    </citation>
    <scope>NUCLEOTIDE SEQUENCE [LARGE SCALE GENOMIC DNA]</scope>
</reference>
<gene>
    <name evidence="1" type="ORF">Patl1_20116</name>
</gene>
<accession>A0ACC1BJL2</accession>